<evidence type="ECO:0000313" key="2">
    <source>
        <dbReference type="Proteomes" id="UP001057279"/>
    </source>
</evidence>
<evidence type="ECO:0000313" key="1">
    <source>
        <dbReference type="EMBL" id="KAI4583041.1"/>
    </source>
</evidence>
<protein>
    <submittedName>
        <fullName evidence="1">Uncharacterized protein</fullName>
    </submittedName>
</protein>
<comment type="caution">
    <text evidence="1">The sequence shown here is derived from an EMBL/GenBank/DDBJ whole genome shotgun (WGS) entry which is preliminary data.</text>
</comment>
<proteinExistence type="predicted"/>
<accession>A0ACB9V0Q7</accession>
<organism evidence="1 2">
    <name type="scientific">Ovis ammon polii x Ovis aries</name>
    <dbReference type="NCBI Taxonomy" id="2918886"/>
    <lineage>
        <taxon>Eukaryota</taxon>
        <taxon>Metazoa</taxon>
        <taxon>Chordata</taxon>
        <taxon>Craniata</taxon>
        <taxon>Vertebrata</taxon>
        <taxon>Euteleostomi</taxon>
        <taxon>Mammalia</taxon>
        <taxon>Eutheria</taxon>
        <taxon>Laurasiatheria</taxon>
        <taxon>Artiodactyla</taxon>
        <taxon>Ruminantia</taxon>
        <taxon>Pecora</taxon>
        <taxon>Bovidae</taxon>
        <taxon>Caprinae</taxon>
        <taxon>Ovis</taxon>
    </lineage>
</organism>
<dbReference type="Proteomes" id="UP001057279">
    <property type="component" value="Linkage Group LG07"/>
</dbReference>
<keyword evidence="2" id="KW-1185">Reference proteome</keyword>
<reference evidence="1" key="1">
    <citation type="submission" date="2022-03" db="EMBL/GenBank/DDBJ databases">
        <title>Genomic analyses of argali, domestic sheep and their hybrids provide insights into chromosomal evolution, heterosis and genetic basis of agronomic traits.</title>
        <authorList>
            <person name="Li M."/>
        </authorList>
    </citation>
    <scope>NUCLEOTIDE SEQUENCE</scope>
    <source>
        <strain evidence="1">F1 hybrid</strain>
    </source>
</reference>
<name>A0ACB9V0Q7_9CETA</name>
<sequence length="4563" mass="516542">MDLFAPKTGSLCWQERKEDEVVLQCIANIHKEQRKFCLAAEGLGNRLCFLEPTSEAKYVPPDLCVCNFVLEQSLSVRALQEMLANTGENGGEGAAQGGGHRTLLYGHAILLRHSFSGMYLTCLTTSRSQTDKLAFDVGLREHATASCQLMVGYNSVTGYLLGGHVVRLFHGHDECLTIPSTDQNDSQHSWSGSNIRWGQAFRLRHLTTGHYLALTEDQGLILQDRGKSDTKSTAFSFRASKRAGSRHVEFSSCRSRALEHRLSSGAHGLSWSVEIKEKLDSSHKRDIEGMGVPEIKYGDSVCFVQHIASGLWVTYKAQDAKTSRLGPLKRKVILHQEGHMDDGLTLQRCQREESQAARIIRNTTALFSQFVSGNSRTAAPVTLPIEEVLQTLHDLIAYFQPPEEGMQHEGKQSKLRSLKNRQNLFKEEGMLALVLNCIDRLNIYNSIAHFAGIAREESGMAWKEILNLLYKLLAALIRGNRNNCAQFSNNLDWLISKLDRLESSSGILEVLHCILIESPEALNLIAEGHIKSIISLLDKHGRNHKVLDVLCSLCLCDGVAVRANQNLICDNLLPRRNLLLQTRLINDVTSIRPNIFLGVAEGSAQYKKWYFELIIDQVDPFLTAEPTHLRVGWASSSGYAPYPGGGEGWGGNGVGDDLYSYGFDGLHLWSGRIPRAVASINQHLLQSDDVVSCCLDLGAPSISFRINGQPVQGMFENFNTDGLFFPVVSFSAGVKVRFLLGGRHGEFKFLPPSGYAPCYEALLPKEKMRLEPVKEYKRDAEGIRDLLGTTQFLSQASFIPCPIDTSQVVLPPHLEKIRDRLAENIHELWGMNKIELGWTFGKMRDDNKRQHPCLVEFSKLPETEKNYNLQMSTETLNYMMLNGYKPAPLDLSDVKLLPPQEILVDKLAENAHNVWAKDRIKQGWTYGIQQDLKNKRNPRLVPYSLLDERTKKSNRDSLREAVRTFVGYGYNIEPSDQELADPAVEKVSIDKIRFFRVERSYAVRSGKWYFEFEVVTGGDMRVGWARPGCRPDIELGVDDQAFVFEGSRGQRWHQGSGYFGRTWQPGDVVGCMINLDDASMIFTLNGELLITNKGSELAFADYEIDNAPQKAKPPVFVCVLVANIPALIQAVYPAGIGRMNLGMDASTFKFYTMCGLQEGFEPFAVNMNRDVAMWFSKRLPTFVNVPKDHPQIEVVRIDGTMDTPPCLKVTHKTFGTQNSSATMIYCRLSMPVECHSSFSHSPCLDSDAFQKRKQMQEILSHTTTQCYYAIRIFAGQDPSCVWVGWVTPDYHLYSEKFDLNKNCTVTVTLGDERGRVHESVKRSNCYMVWGGDIVATSQRASRSNVDLEIGCLVDLAMGMLSFSANGRELGTCYQERAYDDKKMLRQRVDPVPFVCYLSQQFLDDVKLNAMPLSAAIFKSEEKNPIPQCPPRLDVQTIQPVLWSRMPSSFLKVETERVSERHGWVVQCLEPLQMMALHIPEENRCVDILELCEQEDLMRFHYHTLRLYSALCALGNSRVAYALCSHVDLSQLFYAIDNKYLPGLLRSGFYDLLISIHLASAKERKLMMKNEYIIPITSTTRKIRLYPDESKRHGLPGVGPRTCLKPGFRFSTPCFITTNEEHQKQSPEIPLELLKTKALGMLTEAVQCSGAHIRDPVGGSVEFQFVPVLKLIGTLLVMGVFDDDDVRQILLLIDPSVFGEHSGETEEGAEKEEVTQVEEKAVEAGEKASREAPIKGLLQTRLPESVKLQMCELLSYLCDCELQHRVEAIVAFGDIYVSKLQENQKFRYNELMQALNMSAALTARKTREFRSPPQEQINMLLNFQLGENCPCPEEIREELYDFHEDLLLHCDTLEPIWGVPLEEEEEEEEDTSWTGKICALVQRIKGPPKPEKEQPTEEEERCPTTLKELISQTMIRWAQEDQIQDAELVRMMFNLLRRQYDSIGELLQALRKTYTISQASVSDTISLLAALGQIRCLLSVRMGKEEELLMINGLGDIMNNKVFYQHPNLMRVLGMHETVMEVMVNVLGAEKSQIAFPKMVASCCRFLCYFCRISRQNQKAMFEHLSYLLENSSVGLASPSMRGSTPLDVAASSVMDNNELALGLEEPDLEKVVTYLAGCGLQSCPMLLAKGYPDVGWNPIEGERYLSFLRFAVFVNSESVEENASVVVKLLIRRPECFGPALRGEGGNGLLAAMQGAIKISENPALDLPSQGYKREVSTEDDEDEEEIVHMGNAIMSFYSALIDLLGRCAPEMHLIQTGKGEAIRIRSILRSLVPTEDLVGIISIPLKLPSLNKDGSVSEPDMAANFCPDHKAPMVLFLDRVYGIKDQTFLLHLLEVGFLPDLRASASLDTVSLSTTEAALALNSHLRPSMLQQLLRRLVFDVPQLNEYCKMPLKRYDPDLFRMALPCLSAIAGALPPDYLDTRISATLEKQVSVDADGNFDPKPINTVNFSLPEKLEYIVTKYAEHSHDKWACDKSQNGWKYGISLDENVKTHPLIRPFKTLTEKEKEIYRWPARESLKTMLAVGWTVERTKEGEALVQQRENEKLRSVSQASQGNSYSPAPLDLSNVVLSRELQGMVEVVAENYHNIWAKKKKLELESKGGGSHPLLVPYDTLTAKEKFRDREKAQDLFKFLQVNGIVVSRGMKDMELDASSMEKRFAYKFLKKVLKYVDSAQEFIAHLEAIVSSGKNEKSPHDQEIKFFAKVLLPLVDQYFTNHRLYFLSSPLKPLSSSGYASHKEKEMVARTVMKSGSELVKAGLRAFFENAAEDLEKTLENLKLGKFTHSRTQIKGVSQNINYTTVALLPILTSIFEHVAQHQFGVDLLLGDVQLSCYHILCSLYSLGTGKNIYVERQRPALGECLASLAAAIPVAFLEPTLNRYNPLSVFNTKTPRERSILGMPDTVEEMCPDIPQLEGLMKEINDLAESGARYTEMPHVIEVILPMLCNYLSYWWERGPEHLPPSAGPWCTKVTSEHLSVILGNILKIINNNLGIDEASWMKRIAVYAQPIISKARPDLLRSHFIPTLEKLKKKAIKTVQEEEQLRADSKGDTQEAELLILDEFAILCRDLYAFYPMLIRYVDNSRSNWLKSPDADSDQLFRMVAEIFILWCESHNFKREEQNFVIQNEINNLAFLTGDSKSKMSKSGGQDQERKKTKRRGDFYSIQTSLIVAALKKMLPIGLNMCTPGDQELISLAKSRYSYRDTDEEVKEHLRSNLHLQEKSDDPAVKWQLNLYKDVLKSEEPSNPEKTVERVQRISAAVFHLEQSCQSGEDEDEEEDKEKTFEEKEMEKQKTLYQQARLHERGAAEMVLQMISASKGEMSPMVVETLKLGIAILNGGNAGVQQKMLDYLKEKKDAGFFQSLSGLMQSCSVHSPEPCFLSSVTSVLDLNAFERQNKAEGLGMVTEEGTLIVRERGEKVLQNDEFTRDLFRFLQLLCEGHNSDFQNFLRTQMGNTTTVNVIISTVDYLLRLQESISDFYWYYSGKDIIDESGQHNFSKALAVTKQIFNSLTEYIQGPCIGNQQSLAHSRLWDAVVGFLHVFANMQMKLSQDSSQIELLKELLDLLQDMVVMLLSLLEGNVVNGTIGKQMVDTLVESSTNVEMILKFFDMFLKLKDLTSSDTFKEYDPDGKGIISKKEFQKAMEGQKQYTQSEIDFLLSCAEADENDMFNYIDFVDRFHEPAKDIGFNVAVLLTNLSEHMPNDSRLKCLLDPAESVLNYFEPYLGRIEIMGGAKKIERVYFEISESSRTQWEKPQVKESKRQFIFDVVNEGGEQEKMELFVNFCEDTIFEMQLASQISESDSADRPDEEEEEEGDSSYVLEVEGEEEEEEKSLECASAFAMACASAKRSVANFLKRATLKNLRKQYRKVKKMTFKELVKLLFSFFWTLFVGLFRLLFTIVGGIVQVLWGTVFGGGLIEGAKNIRVTKILGDMPDPTQFGIHDDAVEAERAEVPEPGITTELAHFVKGEKGDADIMSDLFGLHPKKEGGLKYGPEVGLGDLSEIIGKDEPPTLESTVRKKRKAQAAEMKAAHEAEGKIESEKADMEDGEKEDTAKEEEQAEALWADVTKRKKRRCGQKVEKPEAFMANFFKGLEIYQTKLLHYLARNFYNLRFLALFVAFAINFILLFYKVTEEPLEEETEDVANLWNSFNDEEEEEAVVFFVLQESTGYMAPALRALAIIHTVISLVCVVGYYCLKVPLVVFKREKEIARKLEFDGLYITEQPSEDDIKGQWDRLVINTPSFPNNYWDKFVKRKVINKYGDLYGAERIAELLGLDKNALDFSPVEETKAEAASLVSWLSSIDMKYHVWKLGVVFTDNSFLYLAWYTTMSVLGHYNNFFFAAHLLDIAMGFKTLRTILSSVTHNGKQLVLTVGLLAVVVYLYTVVAFNFFRKFYNKSEDDDEPDMKCDDMMTCYLFHMYVGVRAGGGIGDEIEDPAGDPYEMYRIVFDITFFFFVIVILLAIIQGLIIDAFGELRDQQEQVREDMETKCFICGIGNDYFDTTPHGFETHTLQEHNLANYLFFLMYLINKDETEHTGQESYVWKMYQERCWDFFPAGDCFRKQYEDQLG</sequence>
<dbReference type="EMBL" id="CM043032">
    <property type="protein sequence ID" value="KAI4583041.1"/>
    <property type="molecule type" value="Genomic_DNA"/>
</dbReference>
<gene>
    <name evidence="1" type="ORF">MJG53_008254</name>
</gene>